<feature type="compositionally biased region" description="Basic and acidic residues" evidence="6">
    <location>
        <begin position="1140"/>
        <end position="1149"/>
    </location>
</feature>
<dbReference type="Gene3D" id="3.30.70.330">
    <property type="match status" value="2"/>
</dbReference>
<dbReference type="PANTHER" id="PTHR23189">
    <property type="entry name" value="RNA RECOGNITION MOTIF-CONTAINING"/>
    <property type="match status" value="1"/>
</dbReference>
<organism evidence="8 9">
    <name type="scientific">Morus notabilis</name>
    <dbReference type="NCBI Taxonomy" id="981085"/>
    <lineage>
        <taxon>Eukaryota</taxon>
        <taxon>Viridiplantae</taxon>
        <taxon>Streptophyta</taxon>
        <taxon>Embryophyta</taxon>
        <taxon>Tracheophyta</taxon>
        <taxon>Spermatophyta</taxon>
        <taxon>Magnoliopsida</taxon>
        <taxon>eudicotyledons</taxon>
        <taxon>Gunneridae</taxon>
        <taxon>Pentapetalae</taxon>
        <taxon>rosids</taxon>
        <taxon>fabids</taxon>
        <taxon>Rosales</taxon>
        <taxon>Moraceae</taxon>
        <taxon>Moreae</taxon>
        <taxon>Morus</taxon>
    </lineage>
</organism>
<dbReference type="FunFam" id="3.30.70.330:FF:000063">
    <property type="entry name" value="MEI2-like protein 5 isoform 2"/>
    <property type="match status" value="1"/>
</dbReference>
<evidence type="ECO:0000256" key="4">
    <source>
        <dbReference type="ARBA" id="ARBA00058438"/>
    </source>
</evidence>
<evidence type="ECO:0000259" key="7">
    <source>
        <dbReference type="PROSITE" id="PS50102"/>
    </source>
</evidence>
<keyword evidence="3" id="KW-0469">Meiosis</keyword>
<proteinExistence type="predicted"/>
<evidence type="ECO:0000256" key="5">
    <source>
        <dbReference type="PROSITE-ProRule" id="PRU00176"/>
    </source>
</evidence>
<dbReference type="InterPro" id="IPR000504">
    <property type="entry name" value="RRM_dom"/>
</dbReference>
<feature type="domain" description="RRM" evidence="7">
    <location>
        <begin position="355"/>
        <end position="428"/>
    </location>
</feature>
<keyword evidence="2 5" id="KW-0694">RNA-binding</keyword>
<dbReference type="EMBL" id="KE345521">
    <property type="protein sequence ID" value="EXC05163.1"/>
    <property type="molecule type" value="Genomic_DNA"/>
</dbReference>
<feature type="domain" description="RRM" evidence="7">
    <location>
        <begin position="270"/>
        <end position="343"/>
    </location>
</feature>
<dbReference type="CDD" id="cd12531">
    <property type="entry name" value="RRM3_MEI2_like"/>
    <property type="match status" value="1"/>
</dbReference>
<dbReference type="SUPFAM" id="SSF54928">
    <property type="entry name" value="RNA-binding domain, RBD"/>
    <property type="match status" value="2"/>
</dbReference>
<dbReference type="InterPro" id="IPR035979">
    <property type="entry name" value="RBD_domain_sf"/>
</dbReference>
<dbReference type="SMART" id="SM00360">
    <property type="entry name" value="RRM"/>
    <property type="match status" value="3"/>
</dbReference>
<dbReference type="CDD" id="cd12524">
    <property type="entry name" value="RRM1_MEI2_like"/>
    <property type="match status" value="1"/>
</dbReference>
<evidence type="ECO:0000256" key="2">
    <source>
        <dbReference type="ARBA" id="ARBA00022884"/>
    </source>
</evidence>
<protein>
    <submittedName>
        <fullName evidence="8">Protein MEI2-like 1</fullName>
    </submittedName>
</protein>
<dbReference type="STRING" id="981085.W9RRN7"/>
<dbReference type="AlphaFoldDB" id="W9RRN7"/>
<feature type="region of interest" description="Disordered" evidence="6">
    <location>
        <begin position="917"/>
        <end position="973"/>
    </location>
</feature>
<comment type="function">
    <text evidence="4">Probable RNA-binding protein that plays a role in meiosis and vegetative growth.</text>
</comment>
<feature type="region of interest" description="Disordered" evidence="6">
    <location>
        <begin position="1128"/>
        <end position="1149"/>
    </location>
</feature>
<dbReference type="Pfam" id="PF04059">
    <property type="entry name" value="RRM_2"/>
    <property type="match status" value="1"/>
</dbReference>
<dbReference type="Pfam" id="PF00076">
    <property type="entry name" value="RRM_1"/>
    <property type="match status" value="2"/>
</dbReference>
<dbReference type="GO" id="GO:0051321">
    <property type="term" value="P:meiotic cell cycle"/>
    <property type="evidence" value="ECO:0007669"/>
    <property type="project" value="UniProtKB-KW"/>
</dbReference>
<dbReference type="InterPro" id="IPR007201">
    <property type="entry name" value="Mei2-like_Rrm_C"/>
</dbReference>
<evidence type="ECO:0000313" key="9">
    <source>
        <dbReference type="Proteomes" id="UP000030645"/>
    </source>
</evidence>
<dbReference type="GO" id="GO:0045836">
    <property type="term" value="P:positive regulation of meiotic nuclear division"/>
    <property type="evidence" value="ECO:0007669"/>
    <property type="project" value="UniProtKB-ARBA"/>
</dbReference>
<dbReference type="InterPro" id="IPR034453">
    <property type="entry name" value="MEI2-like_RRM1"/>
</dbReference>
<keyword evidence="1" id="KW-0677">Repeat</keyword>
<sequence>MPSEIMEKRGVHASSHFFEEICFPSEKQVRKLKTMSDRHRVGMEGMIAVPGSKLDSISPLEKILPVVGRSVHRLEIPQSNLVRVQAERQSIGGEGISNVPRASWKPMDHDLKLWSDLCAKPASYSLDGEKNLIHGFQHESSLFSSSLSDIFCRKLKLSSNDDTYRQPAKTVVSNYEKEPLKDFEENDKQTIGNLLPDEDDLFTGMTDVLGHCAQANSGDELEDFDLFSNGGGLELGEDRLSTVHQKYNLVGVGCNGSVVGEHSCGEHPSRTLFVRNISSSIEDSELKALFERYGDIRTLYTACKHRGFVMISYYDIRAAQNAMRTLQNKPLKHRNLDIHYSIPKDNASEKDISEGILLVFNLDSSISNDELLQIFGVYGEIKQIRETSDKHNSKFIEFYDVRAAEMALCAMNKTNIADKEIKLEPGYPGGARQGLVHLSNLKQDDHEPKLFHSFCDNLSTGHSAKVSPGGIASSCMVIGSNKDFHSPFRTPTSTSVENAFCHYSSSLPNTLPSPLRMTSASKQFGFCESSNSLDEVKFGNQGIHSFHPHSFPENHDGLAHGIPCNPPTSIPNLTNLGLGITEGYISRVHGVNTNQLPRELKGVFGSSGSRSNPVHEHHLAWNNSGSFQQHPSNSMALRNSPSFVNGLHAHRFPQTPGFPRAAPPILNSPTPLPHHIGSAPAVNPSLWERHAYSPVTSGLHLGSLGSAGFPGSPQLHFMDVSSHKMFSQVVGNGVDMTINGAQHSSHHSCHIFPGRNPMTSMPSSFDSLRESARNLSHRRNEANSNNVDKRQYELDVDRLAHGEDSRTTLMIKNIPNKYTSKMLLAAIDEYCRGTYDFLYLPIDFKNKCNVGYAFINMIDPRQIIPFHQAFNGKKWEKFNSEKVASLAYARIQGKTALISHFQNSSLMNEDKRCRPILFHTDGPNAGDPEPFPMGTNIRSRPGRTRASGNEDENPSAPASREENFGGLDSTSVSSPTIVTSLTVKSGTRIYPIKYSLKFQLEAWPVANNEAVIVDLQYRIDVKDIFKETFGNGDRFRRVNGLLHFLVRISGKILEIINDSDVKRTAWATSDLLAEFEIFLGDLKQVSAWTWVRIRLELLVPLHVFDLHVVVRHRFRRLLASSKSPRERARLKRMKVTSAEDWSKERKSGG</sequence>
<dbReference type="GO" id="GO:0045927">
    <property type="term" value="P:positive regulation of growth"/>
    <property type="evidence" value="ECO:0007669"/>
    <property type="project" value="UniProtKB-ARBA"/>
</dbReference>
<dbReference type="FunFam" id="3.30.70.330:FF:000101">
    <property type="entry name" value="Protein MEI2-like 1"/>
    <property type="match status" value="1"/>
</dbReference>
<accession>W9RRN7</accession>
<keyword evidence="9" id="KW-1185">Reference proteome</keyword>
<evidence type="ECO:0000313" key="8">
    <source>
        <dbReference type="EMBL" id="EXC05163.1"/>
    </source>
</evidence>
<dbReference type="PROSITE" id="PS50102">
    <property type="entry name" value="RRM"/>
    <property type="match status" value="2"/>
</dbReference>
<dbReference type="eggNOG" id="KOG4660">
    <property type="taxonomic scope" value="Eukaryota"/>
</dbReference>
<dbReference type="GO" id="GO:0003723">
    <property type="term" value="F:RNA binding"/>
    <property type="evidence" value="ECO:0007669"/>
    <property type="project" value="UniProtKB-UniRule"/>
</dbReference>
<name>W9RRN7_9ROSA</name>
<gene>
    <name evidence="8" type="ORF">L484_003969</name>
</gene>
<dbReference type="InterPro" id="IPR034454">
    <property type="entry name" value="MEI2-like_RRM3"/>
</dbReference>
<evidence type="ECO:0000256" key="6">
    <source>
        <dbReference type="SAM" id="MobiDB-lite"/>
    </source>
</evidence>
<reference evidence="9" key="1">
    <citation type="submission" date="2013-01" db="EMBL/GenBank/DDBJ databases">
        <title>Draft Genome Sequence of a Mulberry Tree, Morus notabilis C.K. Schneid.</title>
        <authorList>
            <person name="He N."/>
            <person name="Zhao S."/>
        </authorList>
    </citation>
    <scope>NUCLEOTIDE SEQUENCE</scope>
</reference>
<dbReference type="Proteomes" id="UP000030645">
    <property type="component" value="Unassembled WGS sequence"/>
</dbReference>
<dbReference type="InterPro" id="IPR012677">
    <property type="entry name" value="Nucleotide-bd_a/b_plait_sf"/>
</dbReference>
<feature type="region of interest" description="Disordered" evidence="6">
    <location>
        <begin position="760"/>
        <end position="789"/>
    </location>
</feature>
<evidence type="ECO:0000256" key="3">
    <source>
        <dbReference type="ARBA" id="ARBA00023254"/>
    </source>
</evidence>
<evidence type="ECO:0000256" key="1">
    <source>
        <dbReference type="ARBA" id="ARBA00022737"/>
    </source>
</evidence>